<keyword evidence="2" id="KW-1185">Reference proteome</keyword>
<sequence length="236" mass="26450">FFNPPISFEAPETKKLVTNYGYLPRDPTFVSLSRKKTNIFAWPAESPFSAAAALTGLIISIFSGHLSRRKIVEGFRHEQERDHDQGENQKLIAKAEEDNDEKHKPSTQALSYHNISQLPRPKLLPGLHVQSTYGYSQKWFFLSVWSHAQLTLASHCVIQYPQCVIGKFGHTCKFVHSMSSHSSSLSYSPMHPLESSLLSTLAPSSSSSDENAQSFTLRAPRKLKTTTQVVALNRCC</sequence>
<gene>
    <name evidence="1" type="ORF">HID58_029169</name>
</gene>
<reference evidence="1 2" key="1">
    <citation type="submission" date="2021-05" db="EMBL/GenBank/DDBJ databases">
        <title>Genome Assembly of Synthetic Allotetraploid Brassica napus Reveals Homoeologous Exchanges between Subgenomes.</title>
        <authorList>
            <person name="Davis J.T."/>
        </authorList>
    </citation>
    <scope>NUCLEOTIDE SEQUENCE [LARGE SCALE GENOMIC DNA]</scope>
    <source>
        <strain evidence="2">cv. Da-Ae</strain>
        <tissue evidence="1">Seedling</tissue>
    </source>
</reference>
<accession>A0ABQ8CDX5</accession>
<evidence type="ECO:0000313" key="1">
    <source>
        <dbReference type="EMBL" id="KAH0914723.1"/>
    </source>
</evidence>
<feature type="non-terminal residue" evidence="1">
    <location>
        <position position="1"/>
    </location>
</feature>
<organism evidence="1 2">
    <name type="scientific">Brassica napus</name>
    <name type="common">Rape</name>
    <dbReference type="NCBI Taxonomy" id="3708"/>
    <lineage>
        <taxon>Eukaryota</taxon>
        <taxon>Viridiplantae</taxon>
        <taxon>Streptophyta</taxon>
        <taxon>Embryophyta</taxon>
        <taxon>Tracheophyta</taxon>
        <taxon>Spermatophyta</taxon>
        <taxon>Magnoliopsida</taxon>
        <taxon>eudicotyledons</taxon>
        <taxon>Gunneridae</taxon>
        <taxon>Pentapetalae</taxon>
        <taxon>rosids</taxon>
        <taxon>malvids</taxon>
        <taxon>Brassicales</taxon>
        <taxon>Brassicaceae</taxon>
        <taxon>Brassiceae</taxon>
        <taxon>Brassica</taxon>
    </lineage>
</organism>
<dbReference type="Proteomes" id="UP000824890">
    <property type="component" value="Unassembled WGS sequence"/>
</dbReference>
<comment type="caution">
    <text evidence="1">The sequence shown here is derived from an EMBL/GenBank/DDBJ whole genome shotgun (WGS) entry which is preliminary data.</text>
</comment>
<protein>
    <submittedName>
        <fullName evidence="1">Uncharacterized protein</fullName>
    </submittedName>
</protein>
<dbReference type="EMBL" id="JAGKQM010000008">
    <property type="protein sequence ID" value="KAH0914723.1"/>
    <property type="molecule type" value="Genomic_DNA"/>
</dbReference>
<evidence type="ECO:0000313" key="2">
    <source>
        <dbReference type="Proteomes" id="UP000824890"/>
    </source>
</evidence>
<name>A0ABQ8CDX5_BRANA</name>
<proteinExistence type="predicted"/>